<evidence type="ECO:0000256" key="5">
    <source>
        <dbReference type="ARBA" id="ARBA00022691"/>
    </source>
</evidence>
<keyword evidence="4 6" id="KW-0808">Transferase</keyword>
<comment type="catalytic activity">
    <reaction evidence="6">
        <text>adenosine(1618) in 23S rRNA + S-adenosyl-L-methionine = N(6)-methyladenosine(1618) in 23S rRNA + S-adenosyl-L-homocysteine + H(+)</text>
        <dbReference type="Rhea" id="RHEA:16497"/>
        <dbReference type="Rhea" id="RHEA-COMP:10229"/>
        <dbReference type="Rhea" id="RHEA-COMP:10231"/>
        <dbReference type="ChEBI" id="CHEBI:15378"/>
        <dbReference type="ChEBI" id="CHEBI:57856"/>
        <dbReference type="ChEBI" id="CHEBI:59789"/>
        <dbReference type="ChEBI" id="CHEBI:74411"/>
        <dbReference type="ChEBI" id="CHEBI:74449"/>
        <dbReference type="EC" id="2.1.1.181"/>
    </reaction>
</comment>
<dbReference type="SUPFAM" id="SSF53335">
    <property type="entry name" value="S-adenosyl-L-methionine-dependent methyltransferases"/>
    <property type="match status" value="1"/>
</dbReference>
<name>A0ABY6GWT9_9GAMM</name>
<dbReference type="InterPro" id="IPR016909">
    <property type="entry name" value="rRNA_lsu_MeTfrase_F"/>
</dbReference>
<keyword evidence="1 6" id="KW-0963">Cytoplasm</keyword>
<dbReference type="Proteomes" id="UP001163255">
    <property type="component" value="Chromosome"/>
</dbReference>
<dbReference type="PANTHER" id="PTHR13393:SF0">
    <property type="entry name" value="RNA N6-ADENOSINE-METHYLTRANSFERASE METTL16"/>
    <property type="match status" value="1"/>
</dbReference>
<dbReference type="RefSeq" id="WP_262599741.1">
    <property type="nucleotide sequence ID" value="NZ_CP103300.1"/>
</dbReference>
<evidence type="ECO:0000256" key="2">
    <source>
        <dbReference type="ARBA" id="ARBA00022552"/>
    </source>
</evidence>
<proteinExistence type="inferred from homology"/>
<comment type="subcellular location">
    <subcellularLocation>
        <location evidence="6">Cytoplasm</location>
    </subcellularLocation>
</comment>
<dbReference type="Pfam" id="PF05971">
    <property type="entry name" value="Methyltransf_10"/>
    <property type="match status" value="1"/>
</dbReference>
<dbReference type="HAMAP" id="MF_01848">
    <property type="entry name" value="23SrRNA_methyltr_F"/>
    <property type="match status" value="1"/>
</dbReference>
<dbReference type="EMBL" id="CP103300">
    <property type="protein sequence ID" value="UYM17234.1"/>
    <property type="molecule type" value="Genomic_DNA"/>
</dbReference>
<comment type="similarity">
    <text evidence="6">Belongs to the methyltransferase superfamily. METTL16/RlmF family.</text>
</comment>
<evidence type="ECO:0000313" key="7">
    <source>
        <dbReference type="EMBL" id="UYM17234.1"/>
    </source>
</evidence>
<evidence type="ECO:0000256" key="1">
    <source>
        <dbReference type="ARBA" id="ARBA00022490"/>
    </source>
</evidence>
<evidence type="ECO:0000256" key="3">
    <source>
        <dbReference type="ARBA" id="ARBA00022603"/>
    </source>
</evidence>
<reference evidence="7" key="1">
    <citation type="submission" date="2022-10" db="EMBL/GenBank/DDBJ databases">
        <title>Completed Genome Sequence of two octocoral isolated bacterium, Endozoicomonas euniceicola EF212T and Endozoicomonas gorgoniicola PS125T.</title>
        <authorList>
            <person name="Chiou Y.-J."/>
            <person name="Chen Y.-H."/>
        </authorList>
    </citation>
    <scope>NUCLEOTIDE SEQUENCE</scope>
    <source>
        <strain evidence="7">EF212</strain>
    </source>
</reference>
<dbReference type="NCBIfam" id="NF008725">
    <property type="entry name" value="PRK11727.1"/>
    <property type="match status" value="1"/>
</dbReference>
<protein>
    <recommendedName>
        <fullName evidence="6">Ribosomal RNA large subunit methyltransferase F</fullName>
        <ecNumber evidence="6">2.1.1.181</ecNumber>
    </recommendedName>
    <alternativeName>
        <fullName evidence="6">23S rRNA mA1618 methyltransferase</fullName>
    </alternativeName>
    <alternativeName>
        <fullName evidence="6">rRNA adenine N-6-methyltransferase</fullName>
    </alternativeName>
</protein>
<dbReference type="Gene3D" id="3.40.50.150">
    <property type="entry name" value="Vaccinia Virus protein VP39"/>
    <property type="match status" value="1"/>
</dbReference>
<keyword evidence="8" id="KW-1185">Reference proteome</keyword>
<sequence>MSGKRPVAQLHPRNIHQGRYNIDDLCSCHPELKAFVKANPRGDKTIDFSDPQAVVCLNQALLKRHYQVRHWSIPEDYLCPPIPGRADYIHYAADLLGSVNLGRAPVKVLDVGTGANLIYPIIGSQVYGWQFVASDIDPVSVESAKTIVNRNSNLSDKVKVVQQNNRQHFFYNIIGKTDRFALTLCNPPFHASKQEAEAGTVRKWKNLKKSAVKRGGQTHGALKKQLNFGGQSNELWCDGGESRFLTDMVKESAEFGRQVFWFTSLVSKKDNIAPLRKVLEGVGARQVKVRPMSQGQKVSHLLAWSFMTVEEHRHPESL</sequence>
<comment type="function">
    <text evidence="6">Specifically methylates the adenine in position 1618 of 23S rRNA.</text>
</comment>
<keyword evidence="3 6" id="KW-0489">Methyltransferase</keyword>
<keyword evidence="2 6" id="KW-0698">rRNA processing</keyword>
<dbReference type="InterPro" id="IPR029063">
    <property type="entry name" value="SAM-dependent_MTases_sf"/>
</dbReference>
<dbReference type="InterPro" id="IPR010286">
    <property type="entry name" value="METTL16/RlmF"/>
</dbReference>
<evidence type="ECO:0000256" key="4">
    <source>
        <dbReference type="ARBA" id="ARBA00022679"/>
    </source>
</evidence>
<dbReference type="CDD" id="cd02440">
    <property type="entry name" value="AdoMet_MTases"/>
    <property type="match status" value="1"/>
</dbReference>
<dbReference type="EC" id="2.1.1.181" evidence="6"/>
<dbReference type="PIRSF" id="PIRSF029038">
    <property type="entry name" value="Mtase_YbiN_prd"/>
    <property type="match status" value="1"/>
</dbReference>
<gene>
    <name evidence="6 7" type="primary">rlmF</name>
    <name evidence="7" type="ORF">NX720_04740</name>
</gene>
<dbReference type="PANTHER" id="PTHR13393">
    <property type="entry name" value="SAM-DEPENDENT METHYLTRANSFERASE"/>
    <property type="match status" value="1"/>
</dbReference>
<evidence type="ECO:0000313" key="8">
    <source>
        <dbReference type="Proteomes" id="UP001163255"/>
    </source>
</evidence>
<organism evidence="7 8">
    <name type="scientific">Endozoicomonas euniceicola</name>
    <dbReference type="NCBI Taxonomy" id="1234143"/>
    <lineage>
        <taxon>Bacteria</taxon>
        <taxon>Pseudomonadati</taxon>
        <taxon>Pseudomonadota</taxon>
        <taxon>Gammaproteobacteria</taxon>
        <taxon>Oceanospirillales</taxon>
        <taxon>Endozoicomonadaceae</taxon>
        <taxon>Endozoicomonas</taxon>
    </lineage>
</organism>
<keyword evidence="5 6" id="KW-0949">S-adenosyl-L-methionine</keyword>
<dbReference type="GO" id="GO:0052907">
    <property type="term" value="F:23S rRNA (adenine(1618)-N(6))-methyltransferase activity"/>
    <property type="evidence" value="ECO:0007669"/>
    <property type="project" value="UniProtKB-EC"/>
</dbReference>
<evidence type="ECO:0000256" key="6">
    <source>
        <dbReference type="HAMAP-Rule" id="MF_01848"/>
    </source>
</evidence>
<accession>A0ABY6GWT9</accession>